<dbReference type="GO" id="GO:0009279">
    <property type="term" value="C:cell outer membrane"/>
    <property type="evidence" value="ECO:0007669"/>
    <property type="project" value="TreeGrafter"/>
</dbReference>
<accession>E8UC67</accession>
<evidence type="ECO:0000313" key="3">
    <source>
        <dbReference type="Proteomes" id="UP000008635"/>
    </source>
</evidence>
<feature type="chain" id="PRO_5003228534" description="LPS-assembly protein LptD" evidence="1">
    <location>
        <begin position="21"/>
        <end position="897"/>
    </location>
</feature>
<keyword evidence="1" id="KW-0732">Signal</keyword>
<dbReference type="GO" id="GO:1990351">
    <property type="term" value="C:transporter complex"/>
    <property type="evidence" value="ECO:0007669"/>
    <property type="project" value="TreeGrafter"/>
</dbReference>
<dbReference type="PANTHER" id="PTHR30189">
    <property type="entry name" value="LPS-ASSEMBLY PROTEIN"/>
    <property type="match status" value="1"/>
</dbReference>
<dbReference type="PANTHER" id="PTHR30189:SF1">
    <property type="entry name" value="LPS-ASSEMBLY PROTEIN LPTD"/>
    <property type="match status" value="1"/>
</dbReference>
<feature type="signal peptide" evidence="1">
    <location>
        <begin position="1"/>
        <end position="20"/>
    </location>
</feature>
<keyword evidence="3" id="KW-1185">Reference proteome</keyword>
<dbReference type="HOGENOM" id="CLU_339141_0_0_0"/>
<evidence type="ECO:0000313" key="2">
    <source>
        <dbReference type="EMBL" id="ADV68728.1"/>
    </source>
</evidence>
<organism evidence="2 3">
    <name type="scientific">Deinococcus maricopensis (strain DSM 21211 / LMG 22137 / NRRL B-23946 / LB-34)</name>
    <dbReference type="NCBI Taxonomy" id="709986"/>
    <lineage>
        <taxon>Bacteria</taxon>
        <taxon>Thermotogati</taxon>
        <taxon>Deinococcota</taxon>
        <taxon>Deinococci</taxon>
        <taxon>Deinococcales</taxon>
        <taxon>Deinococcaceae</taxon>
        <taxon>Deinococcus</taxon>
    </lineage>
</organism>
<dbReference type="AlphaFoldDB" id="E8UC67"/>
<dbReference type="RefSeq" id="WP_013558231.1">
    <property type="nucleotide sequence ID" value="NC_014958.1"/>
</dbReference>
<dbReference type="KEGG" id="dmr:Deima_3099"/>
<sequence length="897" mass="97494" precursor="true">MKRRLARLAATVTLALCAFASARTVEIVQADRLELRKVDGQEIVVISGERVQLKVDDDVINASRVEYNRTRRTLTIVGNGTYLSHPKGPTGVTTEQVLRGQDLVVDLGTQALTGEDVLVSDAALEIRGEDVQRVPGQLQVNSGYFTPCARCGRTPNDYAFRAERILLYPGDRLVAYRATLLLADEPVLYLPVIVLPLGDPDRQPKFSVSRDTTDGLTAAADLPFVIGSKAFGYTLLRFYQNRKPAVGFGVQLRAYAPIPTMERADVYALVNPRPLPDTGYEVDASVRANGRVPLTNTENGLTYSVNLARRDIGRSRTDPERGVTAVEATAATTIDGHAFSVSYVDRWGRSLKTRLDVPLRLPEVTYDPPKFTAGDLSGDFAFTVGNYTAPARTGSVAARTSPNLSTVRLEERHTLAFTNAPWSNATLSVTNTFTGRYYGTGARVVDVNLDANLTQRFGVKNQHALTVRYQYERKEGYSPFDFDTTYYTRILRAPLTATLTLQAADGVTVTAGQTYDFFLPRPRQAAATFGVNLNRSRTIGKGPNSYTSSNSATLTFNPNLFTGKVDGSGSFSVTPARGVNVSGNASYTTDAGLGPATGAITLTGNTSADQAKVEAVYDPAARRLDRMTFSVSGVSVYDTVLNPVTLNATETVYFAPYTIDYRVERATGTFSVRWRNVTFASDHNLTFPNGNKASDTVNFSVGSTEGSANSWNVRYGGLYDLARGGWVAPQLTARASATRPGQSIAAEATLNVPGLDQKITELSRARLTANWDASSRFAIRANAEYNRYRAPDGHLTERLTLSPVAFTVALGNRPRPDAYVSTILNQELRWENGVLQAPGRLEPTFLVTVDRCCWALQAEINPGAQRFRVTVGLPGSVNVPAFEATPSGPRFPGLPTP</sequence>
<name>E8UC67_DEIML</name>
<dbReference type="InterPro" id="IPR050218">
    <property type="entry name" value="LptD"/>
</dbReference>
<evidence type="ECO:0008006" key="4">
    <source>
        <dbReference type="Google" id="ProtNLM"/>
    </source>
</evidence>
<evidence type="ECO:0000256" key="1">
    <source>
        <dbReference type="SAM" id="SignalP"/>
    </source>
</evidence>
<dbReference type="OrthoDB" id="51098at2"/>
<dbReference type="eggNOG" id="COG1452">
    <property type="taxonomic scope" value="Bacteria"/>
</dbReference>
<reference evidence="3" key="2">
    <citation type="submission" date="2011-01" db="EMBL/GenBank/DDBJ databases">
        <title>The complete genome of Deinococcus maricopensis DSM 21211.</title>
        <authorList>
            <consortium name="US DOE Joint Genome Institute (JGI-PGF)"/>
            <person name="Lucas S."/>
            <person name="Copeland A."/>
            <person name="Lapidus A."/>
            <person name="Goodwin L."/>
            <person name="Pitluck S."/>
            <person name="Kyrpides N."/>
            <person name="Mavromatis K."/>
            <person name="Pagani I."/>
            <person name="Ivanova N."/>
            <person name="Ovchinnikova G."/>
            <person name="Zeytun A."/>
            <person name="Detter J.C."/>
            <person name="Han C."/>
            <person name="Land M."/>
            <person name="Hauser L."/>
            <person name="Markowitz V."/>
            <person name="Cheng J.-F."/>
            <person name="Hugenholtz P."/>
            <person name="Woyke T."/>
            <person name="Wu D."/>
            <person name="Pukall R."/>
            <person name="Gehrich-Schroeter G."/>
            <person name="Brambilla E."/>
            <person name="Klenk H.-P."/>
            <person name="Eisen J.A."/>
        </authorList>
    </citation>
    <scope>NUCLEOTIDE SEQUENCE [LARGE SCALE GENOMIC DNA]</scope>
    <source>
        <strain evidence="3">DSM 21211 / LMG 22137 / NRRL B-23946 / LB-34</strain>
    </source>
</reference>
<dbReference type="STRING" id="709986.Deima_3099"/>
<reference evidence="2 3" key="1">
    <citation type="journal article" date="2011" name="Stand. Genomic Sci.">
        <title>Complete genome sequence of Deinococcus maricopensis type strain (LB-34).</title>
        <authorList>
            <person name="Pukall R."/>
            <person name="Zeytun A."/>
            <person name="Lucas S."/>
            <person name="Lapidus A."/>
            <person name="Hammon N."/>
            <person name="Deshpande S."/>
            <person name="Nolan M."/>
            <person name="Cheng J.F."/>
            <person name="Pitluck S."/>
            <person name="Liolios K."/>
            <person name="Pagani I."/>
            <person name="Mikhailova N."/>
            <person name="Ivanova N."/>
            <person name="Mavromatis K."/>
            <person name="Pati A."/>
            <person name="Tapia R."/>
            <person name="Han C."/>
            <person name="Goodwin L."/>
            <person name="Chen A."/>
            <person name="Palaniappan K."/>
            <person name="Land M."/>
            <person name="Hauser L."/>
            <person name="Chang Y.J."/>
            <person name="Jeffries C.D."/>
            <person name="Brambilla E.M."/>
            <person name="Rohde M."/>
            <person name="Goker M."/>
            <person name="Detter J.C."/>
            <person name="Woyke T."/>
            <person name="Bristow J."/>
            <person name="Eisen J.A."/>
            <person name="Markowitz V."/>
            <person name="Hugenholtz P."/>
            <person name="Kyrpides N.C."/>
            <person name="Klenk H.P."/>
        </authorList>
    </citation>
    <scope>NUCLEOTIDE SEQUENCE [LARGE SCALE GENOMIC DNA]</scope>
    <source>
        <strain evidence="3">DSM 21211 / LMG 22137 / NRRL B-23946 / LB-34</strain>
    </source>
</reference>
<protein>
    <recommendedName>
        <fullName evidence="4">LPS-assembly protein LptD</fullName>
    </recommendedName>
</protein>
<dbReference type="Proteomes" id="UP000008635">
    <property type="component" value="Chromosome"/>
</dbReference>
<proteinExistence type="predicted"/>
<dbReference type="EMBL" id="CP002454">
    <property type="protein sequence ID" value="ADV68728.1"/>
    <property type="molecule type" value="Genomic_DNA"/>
</dbReference>
<gene>
    <name evidence="2" type="ordered locus">Deima_3099</name>
</gene>